<dbReference type="EMBL" id="VSSQ01007186">
    <property type="protein sequence ID" value="MPM35127.1"/>
    <property type="molecule type" value="Genomic_DNA"/>
</dbReference>
<evidence type="ECO:0000313" key="1">
    <source>
        <dbReference type="EMBL" id="MPM35127.1"/>
    </source>
</evidence>
<protein>
    <submittedName>
        <fullName evidence="1">Uncharacterized protein</fullName>
    </submittedName>
</protein>
<sequence length="126" mass="14783">MAAFFFQRLEPIKNSTDCAFYFFRSRISLFLDILKNGLGFHLKAFAFVTKRLVLTFQARDFFEFSHAFIACFFKYFSELGNLLRLTGFQPGVGYLTYSIGNGNTYRHLYRCQGNQRYQCLTDKRTA</sequence>
<name>A0A644Z3F2_9ZZZZ</name>
<proteinExistence type="predicted"/>
<comment type="caution">
    <text evidence="1">The sequence shown here is derived from an EMBL/GenBank/DDBJ whole genome shotgun (WGS) entry which is preliminary data.</text>
</comment>
<organism evidence="1">
    <name type="scientific">bioreactor metagenome</name>
    <dbReference type="NCBI Taxonomy" id="1076179"/>
    <lineage>
        <taxon>unclassified sequences</taxon>
        <taxon>metagenomes</taxon>
        <taxon>ecological metagenomes</taxon>
    </lineage>
</organism>
<gene>
    <name evidence="1" type="ORF">SDC9_81717</name>
</gene>
<accession>A0A644Z3F2</accession>
<dbReference type="AlphaFoldDB" id="A0A644Z3F2"/>
<reference evidence="1" key="1">
    <citation type="submission" date="2019-08" db="EMBL/GenBank/DDBJ databases">
        <authorList>
            <person name="Kucharzyk K."/>
            <person name="Murdoch R.W."/>
            <person name="Higgins S."/>
            <person name="Loffler F."/>
        </authorList>
    </citation>
    <scope>NUCLEOTIDE SEQUENCE</scope>
</reference>